<accession>A0A317EEW9</accession>
<dbReference type="InterPro" id="IPR013217">
    <property type="entry name" value="Methyltransf_12"/>
</dbReference>
<dbReference type="GO" id="GO:0032259">
    <property type="term" value="P:methylation"/>
    <property type="evidence" value="ECO:0007669"/>
    <property type="project" value="UniProtKB-KW"/>
</dbReference>
<dbReference type="SUPFAM" id="SSF53335">
    <property type="entry name" value="S-adenosyl-L-methionine-dependent methyltransferases"/>
    <property type="match status" value="1"/>
</dbReference>
<proteinExistence type="predicted"/>
<comment type="caution">
    <text evidence="2">The sequence shown here is derived from an EMBL/GenBank/DDBJ whole genome shotgun (WGS) entry which is preliminary data.</text>
</comment>
<dbReference type="AlphaFoldDB" id="A0A317EEW9"/>
<dbReference type="CDD" id="cd02440">
    <property type="entry name" value="AdoMet_MTases"/>
    <property type="match status" value="1"/>
</dbReference>
<dbReference type="EMBL" id="QGLE01000002">
    <property type="protein sequence ID" value="PWR25162.1"/>
    <property type="molecule type" value="Genomic_DNA"/>
</dbReference>
<keyword evidence="2" id="KW-0489">Methyltransferase</keyword>
<feature type="domain" description="Methyltransferase type 12" evidence="1">
    <location>
        <begin position="60"/>
        <end position="156"/>
    </location>
</feature>
<keyword evidence="3" id="KW-1185">Reference proteome</keyword>
<dbReference type="OrthoDB" id="649979at2"/>
<dbReference type="InterPro" id="IPR029063">
    <property type="entry name" value="SAM-dependent_MTases_sf"/>
</dbReference>
<dbReference type="Pfam" id="PF08242">
    <property type="entry name" value="Methyltransf_12"/>
    <property type="match status" value="1"/>
</dbReference>
<evidence type="ECO:0000313" key="3">
    <source>
        <dbReference type="Proteomes" id="UP000245461"/>
    </source>
</evidence>
<dbReference type="Gene3D" id="3.40.50.150">
    <property type="entry name" value="Vaccinia Virus protein VP39"/>
    <property type="match status" value="1"/>
</dbReference>
<dbReference type="RefSeq" id="WP_109903329.1">
    <property type="nucleotide sequence ID" value="NZ_QGLE01000002.1"/>
</dbReference>
<evidence type="ECO:0000313" key="2">
    <source>
        <dbReference type="EMBL" id="PWR25162.1"/>
    </source>
</evidence>
<name>A0A317EEW9_9PROT</name>
<protein>
    <submittedName>
        <fullName evidence="2">Methyltransferase</fullName>
    </submittedName>
</protein>
<reference evidence="2 3" key="1">
    <citation type="submission" date="2018-05" db="EMBL/GenBank/DDBJ databases">
        <title>Zavarzinia sp. HR-AS.</title>
        <authorList>
            <person name="Lee Y."/>
            <person name="Jeon C.O."/>
        </authorList>
    </citation>
    <scope>NUCLEOTIDE SEQUENCE [LARGE SCALE GENOMIC DNA]</scope>
    <source>
        <strain evidence="2 3">HR-AS</strain>
    </source>
</reference>
<gene>
    <name evidence="2" type="ORF">DKG74_05195</name>
</gene>
<organism evidence="2 3">
    <name type="scientific">Zavarzinia aquatilis</name>
    <dbReference type="NCBI Taxonomy" id="2211142"/>
    <lineage>
        <taxon>Bacteria</taxon>
        <taxon>Pseudomonadati</taxon>
        <taxon>Pseudomonadota</taxon>
        <taxon>Alphaproteobacteria</taxon>
        <taxon>Rhodospirillales</taxon>
        <taxon>Zavarziniaceae</taxon>
        <taxon>Zavarzinia</taxon>
    </lineage>
</organism>
<dbReference type="GO" id="GO:0008168">
    <property type="term" value="F:methyltransferase activity"/>
    <property type="evidence" value="ECO:0007669"/>
    <property type="project" value="UniProtKB-KW"/>
</dbReference>
<evidence type="ECO:0000259" key="1">
    <source>
        <dbReference type="Pfam" id="PF08242"/>
    </source>
</evidence>
<sequence length="406" mass="43641">MTTPTTDDLVARHYEALPYPSRNPRDEAKRLIEGSPSALPEMRHWIFGGRLPARPRVLFAGGGTGDGCIMLAQQLADAGIAAEITHLDMSVAAQKVAAERAAVRGLDIRFVSGSLLEVERLAPGPYDYIDCCGVLHHLAEPAAGLAALRAVLARGGGMGLMVYGRIGRSGVYDMQDVFRLLAPEGDAPAARLSVARRLLPALPGTNRLRRNDAVTDHIQGGDAGIFDLLLHSRDRAYDVEAFVALIEDGGLGLASLIEPARYQPETYLVDPTLRRLAGELDPRGRAMLAERLSGNIARHVAYVVHPDHEALPPDPLDVDAIPVWSRTDGAQMAAAMGGDRVLKLTLDGLAYRFPLLQAAPAIARAIDGKSSVGEIAARVKIQGFERAWPATFAVLNGISRLFLRRA</sequence>
<dbReference type="Proteomes" id="UP000245461">
    <property type="component" value="Unassembled WGS sequence"/>
</dbReference>
<keyword evidence="2" id="KW-0808">Transferase</keyword>